<evidence type="ECO:0000313" key="5">
    <source>
        <dbReference type="Proteomes" id="UP000291213"/>
    </source>
</evidence>
<dbReference type="PANTHER" id="PTHR42759">
    <property type="entry name" value="MOXR FAMILY PROTEIN"/>
    <property type="match status" value="1"/>
</dbReference>
<dbReference type="OrthoDB" id="24581at2157"/>
<dbReference type="SUPFAM" id="SSF52540">
    <property type="entry name" value="P-loop containing nucleoside triphosphate hydrolases"/>
    <property type="match status" value="1"/>
</dbReference>
<dbReference type="Gene3D" id="1.10.8.80">
    <property type="entry name" value="Magnesium chelatase subunit I, C-Terminal domain"/>
    <property type="match status" value="1"/>
</dbReference>
<dbReference type="SMART" id="SM00382">
    <property type="entry name" value="AAA"/>
    <property type="match status" value="1"/>
</dbReference>
<keyword evidence="1" id="KW-0547">Nucleotide-binding</keyword>
<dbReference type="InterPro" id="IPR050764">
    <property type="entry name" value="CbbQ/NirQ/NorQ/GpvN"/>
</dbReference>
<evidence type="ECO:0000259" key="3">
    <source>
        <dbReference type="SMART" id="SM00382"/>
    </source>
</evidence>
<dbReference type="RefSeq" id="WP_131159972.1">
    <property type="nucleotide sequence ID" value="NZ_BDMD01000036.1"/>
</dbReference>
<evidence type="ECO:0000313" key="4">
    <source>
        <dbReference type="EMBL" id="GBF08953.1"/>
    </source>
</evidence>
<dbReference type="AlphaFoldDB" id="A0A401H992"/>
<evidence type="ECO:0000256" key="1">
    <source>
        <dbReference type="ARBA" id="ARBA00022741"/>
    </source>
</evidence>
<gene>
    <name evidence="4" type="ORF">apy_06780</name>
</gene>
<dbReference type="PANTHER" id="PTHR42759:SF1">
    <property type="entry name" value="MAGNESIUM-CHELATASE SUBUNIT CHLD"/>
    <property type="match status" value="1"/>
</dbReference>
<name>A0A401H992_AERPX</name>
<dbReference type="Proteomes" id="UP000291213">
    <property type="component" value="Unassembled WGS sequence"/>
</dbReference>
<dbReference type="EMBL" id="BDMD01000036">
    <property type="protein sequence ID" value="GBF08953.1"/>
    <property type="molecule type" value="Genomic_DNA"/>
</dbReference>
<dbReference type="InterPro" id="IPR041628">
    <property type="entry name" value="ChlI/MoxR_AAA_lid"/>
</dbReference>
<organism evidence="4 5">
    <name type="scientific">Aeropyrum pernix</name>
    <dbReference type="NCBI Taxonomy" id="56636"/>
    <lineage>
        <taxon>Archaea</taxon>
        <taxon>Thermoproteota</taxon>
        <taxon>Thermoprotei</taxon>
        <taxon>Desulfurococcales</taxon>
        <taxon>Desulfurococcaceae</taxon>
        <taxon>Aeropyrum</taxon>
    </lineage>
</organism>
<sequence length="306" mass="33763">MEKVFARISEEVSKVIVGKEREIRLVLAALAARGHVLLEGVPGVAKTTMARAIARATGLRFSRIQFTPDMLPSDVIGTMVYDQRTGEFVFRRGPVFANVVLADEVNRANPRTQSAFLEAMQEGQVTVWGETHRLPNPFIVLATMNPIELEGVYPLPEAQLDRFMARVVVGHPSLEELVEIMEKYRSITEFPVEPVARPEDIVAAQEAVWKVHVDKNIKLYIARIVEETHKHPGVSLGGSPRAALSIMMLSRGLALLDGLGYVTPDHVKEAARAALPHRLILTTEAKLEGLKPESVVEDVLSSVETP</sequence>
<feature type="domain" description="AAA+ ATPase" evidence="3">
    <location>
        <begin position="32"/>
        <end position="173"/>
    </location>
</feature>
<dbReference type="PIRSF" id="PIRSF002849">
    <property type="entry name" value="AAA_ATPase_chaperone_MoxR_prd"/>
    <property type="match status" value="1"/>
</dbReference>
<dbReference type="Pfam" id="PF07726">
    <property type="entry name" value="AAA_3"/>
    <property type="match status" value="1"/>
</dbReference>
<dbReference type="GO" id="GO:0016887">
    <property type="term" value="F:ATP hydrolysis activity"/>
    <property type="evidence" value="ECO:0007669"/>
    <property type="project" value="InterPro"/>
</dbReference>
<dbReference type="CDD" id="cd00009">
    <property type="entry name" value="AAA"/>
    <property type="match status" value="1"/>
</dbReference>
<dbReference type="Pfam" id="PF17863">
    <property type="entry name" value="AAA_lid_2"/>
    <property type="match status" value="1"/>
</dbReference>
<reference evidence="4 5" key="1">
    <citation type="submission" date="2017-02" db="EMBL/GenBank/DDBJ databases">
        <title>isolation and characterization of a novel temperate virus Aeropyrum globular virus 1 infecting hyperthermophilic archaeon Aeropyrum.</title>
        <authorList>
            <person name="Yumiya M."/>
            <person name="Yoshida T."/>
            <person name="Sako Y."/>
        </authorList>
    </citation>
    <scope>NUCLEOTIDE SEQUENCE [LARGE SCALE GENOMIC DNA]</scope>
    <source>
        <strain evidence="4 5">YK1-12-2013</strain>
    </source>
</reference>
<accession>A0A401H992</accession>
<comment type="caution">
    <text evidence="4">The sequence shown here is derived from an EMBL/GenBank/DDBJ whole genome shotgun (WGS) entry which is preliminary data.</text>
</comment>
<dbReference type="InterPro" id="IPR003593">
    <property type="entry name" value="AAA+_ATPase"/>
</dbReference>
<protein>
    <recommendedName>
        <fullName evidence="3">AAA+ ATPase domain-containing protein</fullName>
    </recommendedName>
</protein>
<dbReference type="InterPro" id="IPR027417">
    <property type="entry name" value="P-loop_NTPase"/>
</dbReference>
<dbReference type="InterPro" id="IPR011703">
    <property type="entry name" value="ATPase_AAA-3"/>
</dbReference>
<dbReference type="GO" id="GO:0005524">
    <property type="term" value="F:ATP binding"/>
    <property type="evidence" value="ECO:0007669"/>
    <property type="project" value="UniProtKB-KW"/>
</dbReference>
<dbReference type="Gene3D" id="3.40.50.300">
    <property type="entry name" value="P-loop containing nucleotide triphosphate hydrolases"/>
    <property type="match status" value="1"/>
</dbReference>
<evidence type="ECO:0000256" key="2">
    <source>
        <dbReference type="ARBA" id="ARBA00022840"/>
    </source>
</evidence>
<proteinExistence type="predicted"/>
<keyword evidence="2" id="KW-0067">ATP-binding</keyword>
<dbReference type="FunFam" id="3.40.50.300:FF:000640">
    <property type="entry name" value="MoxR family ATPase"/>
    <property type="match status" value="1"/>
</dbReference>